<dbReference type="Proteomes" id="UP000295678">
    <property type="component" value="Unassembled WGS sequence"/>
</dbReference>
<keyword evidence="3" id="KW-1185">Reference proteome</keyword>
<evidence type="ECO:0000313" key="2">
    <source>
        <dbReference type="EMBL" id="TCT09923.1"/>
    </source>
</evidence>
<accession>A0A4R3MB23</accession>
<dbReference type="EMBL" id="SMAK01000006">
    <property type="protein sequence ID" value="TCT09923.1"/>
    <property type="molecule type" value="Genomic_DNA"/>
</dbReference>
<name>A0A4R3MB23_9HYPH</name>
<sequence>MAPAGCAPGIIRVSIRSIARPRFAWGDPRRWLAAALSLLLLAAAFDFGTAMAGPVRAIVTHETGLQPSGEDTVLPGRPQAEVRTGAPVQPASADDDRSPPALARSFGRQDRLAVVRLRTILGLDPDAALPDGVCPPDHPVRAPPV</sequence>
<proteinExistence type="predicted"/>
<comment type="caution">
    <text evidence="2">The sequence shown here is derived from an EMBL/GenBank/DDBJ whole genome shotgun (WGS) entry which is preliminary data.</text>
</comment>
<reference evidence="2 3" key="1">
    <citation type="submission" date="2019-03" db="EMBL/GenBank/DDBJ databases">
        <title>Genomic Encyclopedia of Type Strains, Phase IV (KMG-IV): sequencing the most valuable type-strain genomes for metagenomic binning, comparative biology and taxonomic classification.</title>
        <authorList>
            <person name="Goeker M."/>
        </authorList>
    </citation>
    <scope>NUCLEOTIDE SEQUENCE [LARGE SCALE GENOMIC DNA]</scope>
    <source>
        <strain evidence="2 3">DSM 19345</strain>
    </source>
</reference>
<organism evidence="2 3">
    <name type="scientific">Tepidamorphus gemmatus</name>
    <dbReference type="NCBI Taxonomy" id="747076"/>
    <lineage>
        <taxon>Bacteria</taxon>
        <taxon>Pseudomonadati</taxon>
        <taxon>Pseudomonadota</taxon>
        <taxon>Alphaproteobacteria</taxon>
        <taxon>Hyphomicrobiales</taxon>
        <taxon>Tepidamorphaceae</taxon>
        <taxon>Tepidamorphus</taxon>
    </lineage>
</organism>
<evidence type="ECO:0000256" key="1">
    <source>
        <dbReference type="SAM" id="MobiDB-lite"/>
    </source>
</evidence>
<dbReference type="AlphaFoldDB" id="A0A4R3MB23"/>
<protein>
    <submittedName>
        <fullName evidence="2">Uncharacterized protein</fullName>
    </submittedName>
</protein>
<gene>
    <name evidence="2" type="ORF">EDC22_106117</name>
</gene>
<feature type="region of interest" description="Disordered" evidence="1">
    <location>
        <begin position="63"/>
        <end position="105"/>
    </location>
</feature>
<evidence type="ECO:0000313" key="3">
    <source>
        <dbReference type="Proteomes" id="UP000295678"/>
    </source>
</evidence>